<keyword evidence="4" id="KW-1185">Reference proteome</keyword>
<dbReference type="Gene3D" id="3.90.76.10">
    <property type="entry name" value="Dipeptide-binding Protein, Domain 1"/>
    <property type="match status" value="1"/>
</dbReference>
<dbReference type="PANTHER" id="PTHR30290:SF65">
    <property type="entry name" value="MONOACYL PHOSPHATIDYLINOSITOL TETRAMANNOSIDE-BINDING PROTEIN LPQW-RELATED"/>
    <property type="match status" value="1"/>
</dbReference>
<accession>A0ABW1G518</accession>
<protein>
    <submittedName>
        <fullName evidence="3">ABC transporter family substrate-binding protein</fullName>
    </submittedName>
</protein>
<organism evidence="3 4">
    <name type="scientific">Streptacidiphilus monticola</name>
    <dbReference type="NCBI Taxonomy" id="2161674"/>
    <lineage>
        <taxon>Bacteria</taxon>
        <taxon>Bacillati</taxon>
        <taxon>Actinomycetota</taxon>
        <taxon>Actinomycetes</taxon>
        <taxon>Kitasatosporales</taxon>
        <taxon>Streptomycetaceae</taxon>
        <taxon>Streptacidiphilus</taxon>
    </lineage>
</organism>
<feature type="domain" description="Solute-binding protein family 5" evidence="2">
    <location>
        <begin position="103"/>
        <end position="442"/>
    </location>
</feature>
<dbReference type="Gene3D" id="3.10.105.10">
    <property type="entry name" value="Dipeptide-binding Protein, Domain 3"/>
    <property type="match status" value="1"/>
</dbReference>
<dbReference type="PANTHER" id="PTHR30290">
    <property type="entry name" value="PERIPLASMIC BINDING COMPONENT OF ABC TRANSPORTER"/>
    <property type="match status" value="1"/>
</dbReference>
<dbReference type="SUPFAM" id="SSF53850">
    <property type="entry name" value="Periplasmic binding protein-like II"/>
    <property type="match status" value="1"/>
</dbReference>
<dbReference type="Gene3D" id="3.40.190.10">
    <property type="entry name" value="Periplasmic binding protein-like II"/>
    <property type="match status" value="1"/>
</dbReference>
<name>A0ABW1G518_9ACTN</name>
<comment type="caution">
    <text evidence="3">The sequence shown here is derived from an EMBL/GenBank/DDBJ whole genome shotgun (WGS) entry which is preliminary data.</text>
</comment>
<dbReference type="InterPro" id="IPR039424">
    <property type="entry name" value="SBP_5"/>
</dbReference>
<evidence type="ECO:0000256" key="1">
    <source>
        <dbReference type="SAM" id="SignalP"/>
    </source>
</evidence>
<feature type="signal peptide" evidence="1">
    <location>
        <begin position="1"/>
        <end position="25"/>
    </location>
</feature>
<dbReference type="RefSeq" id="WP_380586017.1">
    <property type="nucleotide sequence ID" value="NZ_JBHSQJ010000093.1"/>
</dbReference>
<dbReference type="EMBL" id="JBHSQJ010000093">
    <property type="protein sequence ID" value="MFC5909854.1"/>
    <property type="molecule type" value="Genomic_DNA"/>
</dbReference>
<dbReference type="Proteomes" id="UP001596174">
    <property type="component" value="Unassembled WGS sequence"/>
</dbReference>
<reference evidence="4" key="1">
    <citation type="journal article" date="2019" name="Int. J. Syst. Evol. Microbiol.">
        <title>The Global Catalogue of Microorganisms (GCM) 10K type strain sequencing project: providing services to taxonomists for standard genome sequencing and annotation.</title>
        <authorList>
            <consortium name="The Broad Institute Genomics Platform"/>
            <consortium name="The Broad Institute Genome Sequencing Center for Infectious Disease"/>
            <person name="Wu L."/>
            <person name="Ma J."/>
        </authorList>
    </citation>
    <scope>NUCLEOTIDE SEQUENCE [LARGE SCALE GENOMIC DNA]</scope>
    <source>
        <strain evidence="4">JCM 4816</strain>
    </source>
</reference>
<keyword evidence="1" id="KW-0732">Signal</keyword>
<evidence type="ECO:0000313" key="4">
    <source>
        <dbReference type="Proteomes" id="UP001596174"/>
    </source>
</evidence>
<evidence type="ECO:0000259" key="2">
    <source>
        <dbReference type="Pfam" id="PF00496"/>
    </source>
</evidence>
<dbReference type="InterPro" id="IPR030678">
    <property type="entry name" value="Peptide/Ni-bd"/>
</dbReference>
<proteinExistence type="predicted"/>
<dbReference type="InterPro" id="IPR000914">
    <property type="entry name" value="SBP_5_dom"/>
</dbReference>
<gene>
    <name evidence="3" type="ORF">ACFP3V_21895</name>
</gene>
<dbReference type="CDD" id="cd08501">
    <property type="entry name" value="PBP2_Lpqw"/>
    <property type="match status" value="1"/>
</dbReference>
<evidence type="ECO:0000313" key="3">
    <source>
        <dbReference type="EMBL" id="MFC5909854.1"/>
    </source>
</evidence>
<dbReference type="PIRSF" id="PIRSF002741">
    <property type="entry name" value="MppA"/>
    <property type="match status" value="1"/>
</dbReference>
<sequence>MVNSSRTRRGLSVLVCAAVALICSACTSGSGDKGASGSDVASSGGGKVQVGGTLHWAVDAVPADRDVFGAAATDATALAAEASLPTLFRLDDRARPVLDQDYLVKAEQTSASPQTIIYTLNPKAVWSDGSPLSAADFAAQWKRLAAAHSADGYDRIASVGQGADAHQVKVVFSQPFGPWRGLFTPLYPAAGKNLDAGPFTYKAQDAKALTLVRNPRWWGSQVHLDALALTAVAPAERIAALRAGAVDYADLSAAVTDSGQAPPAVAGTTLHRAAAPAYVQLTFNGATGPLADPQVRHAVADAVDRQALADAVLKPLSLPATPLGNRLLMAGQPGYRDDSAELQGGAANAAKLLDAAGWKTPANSDAAHPATRTKAAKPLALTLLTRQGSATDARLASLLTAQLAASGIQLTTRPVAAADFVNPNLAQGRFDLALFAWPASRFPVADQRALYEKPQVAVDGSVEAGQNYSGTGTDEIDSLLDRAVSALDEKQAASLANQADRRLWQVVPNLPLFQSPELVATSDTLVNAGAFGFATPDFTRLGFTKKS</sequence>
<dbReference type="Pfam" id="PF00496">
    <property type="entry name" value="SBP_bac_5"/>
    <property type="match status" value="1"/>
</dbReference>
<feature type="chain" id="PRO_5046635620" evidence="1">
    <location>
        <begin position="26"/>
        <end position="547"/>
    </location>
</feature>